<dbReference type="InterPro" id="IPR036661">
    <property type="entry name" value="Luciferase-like_sf"/>
</dbReference>
<sequence length="300" mass="31911">MNPSAGELGAIRKRLGSFGVWFAPMTLLATPVAVQREQFARIEELGFGSLWSGEPPADSPMGGREAFAEHGLMLAATSRMVVGIGVANITRRDPIAMHSGAATLAEAYPGRFILGIGGQIGRRPLAQLGEYLDGMDAAAERVLPEIAYPRVLAALGPKAHEIAAQRFQGVHPFMQPVEHTANARGLLGAEGLLIPHQFLLLDSVADSARGAIRSLFGGGRGLLNGFYANNFRRLGYTDADLGGDLSDRFVDAVLAWGDPQAVADRLRDHLRAGADHVLLHPISHDLAGAVDQLELLAAHL</sequence>
<gene>
    <name evidence="3" type="ORF">F5544_04045</name>
</gene>
<dbReference type="RefSeq" id="WP_203217489.1">
    <property type="nucleotide sequence ID" value="NZ_CP046172.1"/>
</dbReference>
<proteinExistence type="predicted"/>
<dbReference type="PANTHER" id="PTHR43244:SF1">
    <property type="entry name" value="5,10-METHYLENETETRAHYDROMETHANOPTERIN REDUCTASE"/>
    <property type="match status" value="1"/>
</dbReference>
<evidence type="ECO:0000313" key="3">
    <source>
        <dbReference type="EMBL" id="QIS08723.1"/>
    </source>
</evidence>
<keyword evidence="1" id="KW-0560">Oxidoreductase</keyword>
<dbReference type="InterPro" id="IPR011251">
    <property type="entry name" value="Luciferase-like_dom"/>
</dbReference>
<dbReference type="PANTHER" id="PTHR43244">
    <property type="match status" value="1"/>
</dbReference>
<protein>
    <submittedName>
        <fullName evidence="3">TIGR03620 family F420-dependent LLM class oxidoreductase</fullName>
    </submittedName>
</protein>
<dbReference type="Pfam" id="PF00296">
    <property type="entry name" value="Bac_luciferase"/>
    <property type="match status" value="1"/>
</dbReference>
<accession>A0A6G9Y6P3</accession>
<evidence type="ECO:0000259" key="2">
    <source>
        <dbReference type="Pfam" id="PF00296"/>
    </source>
</evidence>
<evidence type="ECO:0000313" key="4">
    <source>
        <dbReference type="Proteomes" id="UP000503540"/>
    </source>
</evidence>
<dbReference type="InterPro" id="IPR019922">
    <property type="entry name" value="Lucif-like_OxRdatse_MSMEG_4141"/>
</dbReference>
<dbReference type="EMBL" id="CP046172">
    <property type="protein sequence ID" value="QIS08723.1"/>
    <property type="molecule type" value="Genomic_DNA"/>
</dbReference>
<reference evidence="3 4" key="1">
    <citation type="journal article" date="2019" name="ACS Chem. Biol.">
        <title>Identification and Mobilization of a Cryptic Antibiotic Biosynthesis Gene Locus from a Human-Pathogenic Nocardia Isolate.</title>
        <authorList>
            <person name="Herisse M."/>
            <person name="Ishida K."/>
            <person name="Porter J.L."/>
            <person name="Howden B."/>
            <person name="Hertweck C."/>
            <person name="Stinear T.P."/>
            <person name="Pidot S.J."/>
        </authorList>
    </citation>
    <scope>NUCLEOTIDE SEQUENCE [LARGE SCALE GENOMIC DNA]</scope>
    <source>
        <strain evidence="3 4">AUSMDU00012717</strain>
    </source>
</reference>
<dbReference type="Gene3D" id="3.20.20.30">
    <property type="entry name" value="Luciferase-like domain"/>
    <property type="match status" value="2"/>
</dbReference>
<dbReference type="NCBIfam" id="TIGR03620">
    <property type="entry name" value="F420_MSMEG_4141"/>
    <property type="match status" value="1"/>
</dbReference>
<feature type="domain" description="Luciferase-like" evidence="2">
    <location>
        <begin position="30"/>
        <end position="122"/>
    </location>
</feature>
<dbReference type="Proteomes" id="UP000503540">
    <property type="component" value="Chromosome"/>
</dbReference>
<evidence type="ECO:0000256" key="1">
    <source>
        <dbReference type="ARBA" id="ARBA00023002"/>
    </source>
</evidence>
<name>A0A6G9Y6P3_9NOCA</name>
<organism evidence="3 4">
    <name type="scientific">Nocardia arthritidis</name>
    <dbReference type="NCBI Taxonomy" id="228602"/>
    <lineage>
        <taxon>Bacteria</taxon>
        <taxon>Bacillati</taxon>
        <taxon>Actinomycetota</taxon>
        <taxon>Actinomycetes</taxon>
        <taxon>Mycobacteriales</taxon>
        <taxon>Nocardiaceae</taxon>
        <taxon>Nocardia</taxon>
    </lineage>
</organism>
<dbReference type="GO" id="GO:0016705">
    <property type="term" value="F:oxidoreductase activity, acting on paired donors, with incorporation or reduction of molecular oxygen"/>
    <property type="evidence" value="ECO:0007669"/>
    <property type="project" value="InterPro"/>
</dbReference>
<dbReference type="InterPro" id="IPR050564">
    <property type="entry name" value="F420-G6PD/mer"/>
</dbReference>
<dbReference type="AlphaFoldDB" id="A0A6G9Y6P3"/>
<dbReference type="KEGG" id="nah:F5544_04045"/>
<keyword evidence="4" id="KW-1185">Reference proteome</keyword>
<dbReference type="SUPFAM" id="SSF51679">
    <property type="entry name" value="Bacterial luciferase-like"/>
    <property type="match status" value="1"/>
</dbReference>